<dbReference type="PATRIC" id="fig|1197174.4.peg.3309"/>
<evidence type="ECO:0000313" key="1">
    <source>
        <dbReference type="EMBL" id="EJI83848.1"/>
    </source>
</evidence>
<gene>
    <name evidence="1" type="ORF">AEST_33800</name>
</gene>
<accession>J1PYR3</accession>
<sequence length="40" mass="4514">MRIIGSLEQPASSIFENAFVRLFFAQNLDLDRLAAVNSRC</sequence>
<evidence type="ECO:0000313" key="2">
    <source>
        <dbReference type="Proteomes" id="UP000012043"/>
    </source>
</evidence>
<organism evidence="1 2">
    <name type="scientific">Alishewanella aestuarii B11</name>
    <dbReference type="NCBI Taxonomy" id="1197174"/>
    <lineage>
        <taxon>Bacteria</taxon>
        <taxon>Pseudomonadati</taxon>
        <taxon>Pseudomonadota</taxon>
        <taxon>Gammaproteobacteria</taxon>
        <taxon>Alteromonadales</taxon>
        <taxon>Alteromonadaceae</taxon>
        <taxon>Alishewanella</taxon>
    </lineage>
</organism>
<protein>
    <submittedName>
        <fullName evidence="1">Uncharacterized protein</fullName>
    </submittedName>
</protein>
<reference evidence="1 2" key="1">
    <citation type="journal article" date="2012" name="J. Bacteriol.">
        <title>Genome Sequence of Pectin-Degrading Alishewanella aestuarii Strain B11T, Isolated from Tidal Flat Sediment.</title>
        <authorList>
            <person name="Jung J."/>
            <person name="Choi S."/>
            <person name="Chun J."/>
            <person name="Park W."/>
        </authorList>
    </citation>
    <scope>NUCLEOTIDE SEQUENCE [LARGE SCALE GENOMIC DNA]</scope>
    <source>
        <strain evidence="1 2">B11</strain>
    </source>
</reference>
<proteinExistence type="predicted"/>
<dbReference type="EMBL" id="ALAB01000043">
    <property type="protein sequence ID" value="EJI83848.1"/>
    <property type="molecule type" value="Genomic_DNA"/>
</dbReference>
<comment type="caution">
    <text evidence="1">The sequence shown here is derived from an EMBL/GenBank/DDBJ whole genome shotgun (WGS) entry which is preliminary data.</text>
</comment>
<dbReference type="AlphaFoldDB" id="J1PYR3"/>
<dbReference type="Proteomes" id="UP000012043">
    <property type="component" value="Unassembled WGS sequence"/>
</dbReference>
<keyword evidence="2" id="KW-1185">Reference proteome</keyword>
<name>J1PYR3_9ALTE</name>